<dbReference type="Pfam" id="PF04181">
    <property type="entry name" value="RPAP2_Rtr1"/>
    <property type="match status" value="1"/>
</dbReference>
<evidence type="ECO:0000256" key="6">
    <source>
        <dbReference type="ARBA" id="ARBA00022833"/>
    </source>
</evidence>
<comment type="catalytic activity">
    <reaction evidence="10 12">
        <text>O-phospho-L-threonyl-[protein] + H2O = L-threonyl-[protein] + phosphate</text>
        <dbReference type="Rhea" id="RHEA:47004"/>
        <dbReference type="Rhea" id="RHEA-COMP:11060"/>
        <dbReference type="Rhea" id="RHEA-COMP:11605"/>
        <dbReference type="ChEBI" id="CHEBI:15377"/>
        <dbReference type="ChEBI" id="CHEBI:30013"/>
        <dbReference type="ChEBI" id="CHEBI:43474"/>
        <dbReference type="ChEBI" id="CHEBI:61977"/>
        <dbReference type="EC" id="3.1.3.16"/>
    </reaction>
</comment>
<dbReference type="GO" id="GO:0008420">
    <property type="term" value="F:RNA polymerase II CTD heptapeptide repeat phosphatase activity"/>
    <property type="evidence" value="ECO:0007669"/>
    <property type="project" value="UniProtKB-UniRule"/>
</dbReference>
<feature type="compositionally biased region" description="Low complexity" evidence="13">
    <location>
        <begin position="376"/>
        <end position="398"/>
    </location>
</feature>
<comment type="catalytic activity">
    <reaction evidence="9 12">
        <text>O-phospho-L-seryl-[protein] + H2O = L-seryl-[protein] + phosphate</text>
        <dbReference type="Rhea" id="RHEA:20629"/>
        <dbReference type="Rhea" id="RHEA-COMP:9863"/>
        <dbReference type="Rhea" id="RHEA-COMP:11604"/>
        <dbReference type="ChEBI" id="CHEBI:15377"/>
        <dbReference type="ChEBI" id="CHEBI:29999"/>
        <dbReference type="ChEBI" id="CHEBI:43474"/>
        <dbReference type="ChEBI" id="CHEBI:83421"/>
        <dbReference type="EC" id="3.1.3.16"/>
    </reaction>
</comment>
<keyword evidence="16" id="KW-1185">Reference proteome</keyword>
<reference evidence="15 16" key="1">
    <citation type="journal article" date="2018" name="Mol. Biol. Evol.">
        <title>Broad Genomic Sampling Reveals a Smut Pathogenic Ancestry of the Fungal Clade Ustilaginomycotina.</title>
        <authorList>
            <person name="Kijpornyongpan T."/>
            <person name="Mondo S.J."/>
            <person name="Barry K."/>
            <person name="Sandor L."/>
            <person name="Lee J."/>
            <person name="Lipzen A."/>
            <person name="Pangilinan J."/>
            <person name="LaButti K."/>
            <person name="Hainaut M."/>
            <person name="Henrissat B."/>
            <person name="Grigoriev I.V."/>
            <person name="Spatafora J.W."/>
            <person name="Aime M.C."/>
        </authorList>
    </citation>
    <scope>NUCLEOTIDE SEQUENCE [LARGE SCALE GENOMIC DNA]</scope>
    <source>
        <strain evidence="15 16">MCA 5214</strain>
    </source>
</reference>
<keyword evidence="7 12" id="KW-0904">Protein phosphatase</keyword>
<dbReference type="InterPro" id="IPR007308">
    <property type="entry name" value="Rtr1/RPAP2_dom"/>
</dbReference>
<dbReference type="STRING" id="1569628.A0A316UII5"/>
<accession>A0A316UII5</accession>
<keyword evidence="4 12" id="KW-0863">Zinc-finger</keyword>
<evidence type="ECO:0000256" key="10">
    <source>
        <dbReference type="ARBA" id="ARBA00048336"/>
    </source>
</evidence>
<dbReference type="EMBL" id="KZ819679">
    <property type="protein sequence ID" value="PWN24734.1"/>
    <property type="molecule type" value="Genomic_DNA"/>
</dbReference>
<evidence type="ECO:0000256" key="5">
    <source>
        <dbReference type="ARBA" id="ARBA00022801"/>
    </source>
</evidence>
<evidence type="ECO:0000256" key="9">
    <source>
        <dbReference type="ARBA" id="ARBA00047761"/>
    </source>
</evidence>
<proteinExistence type="inferred from homology"/>
<evidence type="ECO:0000256" key="2">
    <source>
        <dbReference type="ARBA" id="ARBA00005676"/>
    </source>
</evidence>
<feature type="region of interest" description="Disordered" evidence="13">
    <location>
        <begin position="357"/>
        <end position="421"/>
    </location>
</feature>
<feature type="region of interest" description="Disordered" evidence="13">
    <location>
        <begin position="1"/>
        <end position="127"/>
    </location>
</feature>
<evidence type="ECO:0000256" key="7">
    <source>
        <dbReference type="ARBA" id="ARBA00022912"/>
    </source>
</evidence>
<evidence type="ECO:0000256" key="13">
    <source>
        <dbReference type="SAM" id="MobiDB-lite"/>
    </source>
</evidence>
<organism evidence="15 16">
    <name type="scientific">Jaminaea rosea</name>
    <dbReference type="NCBI Taxonomy" id="1569628"/>
    <lineage>
        <taxon>Eukaryota</taxon>
        <taxon>Fungi</taxon>
        <taxon>Dikarya</taxon>
        <taxon>Basidiomycota</taxon>
        <taxon>Ustilaginomycotina</taxon>
        <taxon>Exobasidiomycetes</taxon>
        <taxon>Microstromatales</taxon>
        <taxon>Microstromatales incertae sedis</taxon>
        <taxon>Jaminaea</taxon>
    </lineage>
</organism>
<keyword evidence="5 12" id="KW-0378">Hydrolase</keyword>
<comment type="subcellular location">
    <subcellularLocation>
        <location evidence="1 12">Nucleus</location>
    </subcellularLocation>
</comment>
<dbReference type="Proteomes" id="UP000245884">
    <property type="component" value="Unassembled WGS sequence"/>
</dbReference>
<dbReference type="PROSITE" id="PS51479">
    <property type="entry name" value="ZF_RTR1"/>
    <property type="match status" value="1"/>
</dbReference>
<evidence type="ECO:0000256" key="8">
    <source>
        <dbReference type="ARBA" id="ARBA00023242"/>
    </source>
</evidence>
<feature type="compositionally biased region" description="Acidic residues" evidence="13">
    <location>
        <begin position="463"/>
        <end position="490"/>
    </location>
</feature>
<keyword evidence="3 12" id="KW-0479">Metal-binding</keyword>
<sequence>MPTAIPNPSSALPPRRGPAPPPRQRQAAAGPPAQQQQQQQQQQPPSSTSASSSSRLPAAPSSLRVQLPHGTAASSSRSPPPPARRSSAQSTTASDDLLTSVLSRRRVTPTAPPAPAEAPTPPSTVPSDVSLLASSLLQQRAKSQAIVAAQEALIFPPPSSSGRRARTRQELKRSLTRLGSPHWLQVNQERALAGLCGYPCCSQPLPRRRPTPGGGARLRISVARGVIERDTRDEPGGRNWFCSDVCHARAEWVRRWVLADTGEDDGEGEEQNRRSGIGQGDEENPSSSFFAGDDLVDGLRASIASSSTSSDRNGGGLRALGSASALQGGKWEALTRRKEEDWRDIELLEDLQERGDLEGWEGFEAEDEREHEEEAQATFRPPAAAAAEASRSAPTTSAQAPNKEEADLAALASAAPTSSTLGFEDLVISERGRGAAALAQDVAKTAEEERIAAVAAARPSYGEEQEGEEAGEMEGEEDEEDEDGQEEPSEEEKMIEDAMRLREAMIGRGEWEE</sequence>
<name>A0A316UII5_9BASI</name>
<feature type="region of interest" description="Disordered" evidence="13">
    <location>
        <begin position="261"/>
        <end position="292"/>
    </location>
</feature>
<evidence type="ECO:0000256" key="12">
    <source>
        <dbReference type="RuleBase" id="RU367080"/>
    </source>
</evidence>
<evidence type="ECO:0000256" key="11">
    <source>
        <dbReference type="PROSITE-ProRule" id="PRU00812"/>
    </source>
</evidence>
<comment type="similarity">
    <text evidence="2 11 12">Belongs to the RPAP2 family.</text>
</comment>
<dbReference type="PANTHER" id="PTHR14732:SF0">
    <property type="entry name" value="RNA POLYMERASE II SUBUNIT B1 CTD PHOSPHATASE RPAP2-RELATED"/>
    <property type="match status" value="1"/>
</dbReference>
<feature type="region of interest" description="Disordered" evidence="13">
    <location>
        <begin position="455"/>
        <end position="496"/>
    </location>
</feature>
<dbReference type="OrthoDB" id="2499087at2759"/>
<feature type="domain" description="RTR1-type" evidence="14">
    <location>
        <begin position="173"/>
        <end position="274"/>
    </location>
</feature>
<dbReference type="InterPro" id="IPR038534">
    <property type="entry name" value="Rtr1/RPAP2_sf"/>
</dbReference>
<dbReference type="GO" id="GO:0043175">
    <property type="term" value="F:RNA polymerase core enzyme binding"/>
    <property type="evidence" value="ECO:0007669"/>
    <property type="project" value="UniProtKB-UniRule"/>
</dbReference>
<dbReference type="AlphaFoldDB" id="A0A316UII5"/>
<dbReference type="GO" id="GO:0005634">
    <property type="term" value="C:nucleus"/>
    <property type="evidence" value="ECO:0007669"/>
    <property type="project" value="UniProtKB-SubCell"/>
</dbReference>
<evidence type="ECO:0000256" key="1">
    <source>
        <dbReference type="ARBA" id="ARBA00004123"/>
    </source>
</evidence>
<evidence type="ECO:0000313" key="16">
    <source>
        <dbReference type="Proteomes" id="UP000245884"/>
    </source>
</evidence>
<feature type="compositionally biased region" description="Acidic residues" evidence="13">
    <location>
        <begin position="358"/>
        <end position="375"/>
    </location>
</feature>
<dbReference type="Gene3D" id="1.25.40.820">
    <property type="match status" value="1"/>
</dbReference>
<dbReference type="InterPro" id="IPR039693">
    <property type="entry name" value="Rtr1/RPAP2"/>
</dbReference>
<dbReference type="GO" id="GO:0005737">
    <property type="term" value="C:cytoplasm"/>
    <property type="evidence" value="ECO:0007669"/>
    <property type="project" value="TreeGrafter"/>
</dbReference>
<evidence type="ECO:0000256" key="4">
    <source>
        <dbReference type="ARBA" id="ARBA00022771"/>
    </source>
</evidence>
<evidence type="ECO:0000256" key="3">
    <source>
        <dbReference type="ARBA" id="ARBA00022723"/>
    </source>
</evidence>
<protein>
    <recommendedName>
        <fullName evidence="12">RNA polymerase II subunit B1 CTD phosphatase RPAP2 homolog</fullName>
        <ecNumber evidence="12">3.1.3.16</ecNumber>
    </recommendedName>
</protein>
<feature type="compositionally biased region" description="Low complexity" evidence="13">
    <location>
        <begin position="408"/>
        <end position="421"/>
    </location>
</feature>
<evidence type="ECO:0000313" key="15">
    <source>
        <dbReference type="EMBL" id="PWN24734.1"/>
    </source>
</evidence>
<evidence type="ECO:0000259" key="14">
    <source>
        <dbReference type="PROSITE" id="PS51479"/>
    </source>
</evidence>
<dbReference type="GeneID" id="37028932"/>
<dbReference type="RefSeq" id="XP_025359346.1">
    <property type="nucleotide sequence ID" value="XM_025507109.1"/>
</dbReference>
<feature type="compositionally biased region" description="Low complexity" evidence="13">
    <location>
        <begin position="84"/>
        <end position="94"/>
    </location>
</feature>
<comment type="function">
    <text evidence="12">Putative RNA polymerase II subunit B1 C-terminal domain (CTD) phosphatase involved in RNA polymerase II transcription regulation.</text>
</comment>
<gene>
    <name evidence="15" type="ORF">BDZ90DRAFT_234689</name>
</gene>
<dbReference type="GO" id="GO:0008270">
    <property type="term" value="F:zinc ion binding"/>
    <property type="evidence" value="ECO:0007669"/>
    <property type="project" value="UniProtKB-KW"/>
</dbReference>
<keyword evidence="6 12" id="KW-0862">Zinc</keyword>
<feature type="compositionally biased region" description="Low complexity" evidence="13">
    <location>
        <begin position="24"/>
        <end position="64"/>
    </location>
</feature>
<dbReference type="PANTHER" id="PTHR14732">
    <property type="entry name" value="RNA POLYMERASE II SUBUNIT B1 CTD PHOSPHATASE RPAP2-RELATED"/>
    <property type="match status" value="1"/>
</dbReference>
<keyword evidence="8 12" id="KW-0539">Nucleus</keyword>
<dbReference type="EC" id="3.1.3.16" evidence="12"/>
<feature type="compositionally biased region" description="Pro residues" evidence="13">
    <location>
        <begin position="110"/>
        <end position="124"/>
    </location>
</feature>